<dbReference type="Proteomes" id="UP000076532">
    <property type="component" value="Unassembled WGS sequence"/>
</dbReference>
<gene>
    <name evidence="1" type="ORF">FIBSPDRAFT_995161</name>
</gene>
<accession>A0A166RKQ8</accession>
<name>A0A166RKQ8_9AGAM</name>
<reference evidence="1 2" key="1">
    <citation type="journal article" date="2016" name="Mol. Biol. Evol.">
        <title>Comparative Genomics of Early-Diverging Mushroom-Forming Fungi Provides Insights into the Origins of Lignocellulose Decay Capabilities.</title>
        <authorList>
            <person name="Nagy L.G."/>
            <person name="Riley R."/>
            <person name="Tritt A."/>
            <person name="Adam C."/>
            <person name="Daum C."/>
            <person name="Floudas D."/>
            <person name="Sun H."/>
            <person name="Yadav J.S."/>
            <person name="Pangilinan J."/>
            <person name="Larsson K.H."/>
            <person name="Matsuura K."/>
            <person name="Barry K."/>
            <person name="Labutti K."/>
            <person name="Kuo R."/>
            <person name="Ohm R.A."/>
            <person name="Bhattacharya S.S."/>
            <person name="Shirouzu T."/>
            <person name="Yoshinaga Y."/>
            <person name="Martin F.M."/>
            <person name="Grigoriev I.V."/>
            <person name="Hibbett D.S."/>
        </authorList>
    </citation>
    <scope>NUCLEOTIDE SEQUENCE [LARGE SCALE GENOMIC DNA]</scope>
    <source>
        <strain evidence="1 2">CBS 109695</strain>
    </source>
</reference>
<protein>
    <submittedName>
        <fullName evidence="1">Uncharacterized protein</fullName>
    </submittedName>
</protein>
<keyword evidence="2" id="KW-1185">Reference proteome</keyword>
<dbReference type="AlphaFoldDB" id="A0A166RKQ8"/>
<evidence type="ECO:0000313" key="1">
    <source>
        <dbReference type="EMBL" id="KZP28380.1"/>
    </source>
</evidence>
<evidence type="ECO:0000313" key="2">
    <source>
        <dbReference type="Proteomes" id="UP000076532"/>
    </source>
</evidence>
<organism evidence="1 2">
    <name type="scientific">Athelia psychrophila</name>
    <dbReference type="NCBI Taxonomy" id="1759441"/>
    <lineage>
        <taxon>Eukaryota</taxon>
        <taxon>Fungi</taxon>
        <taxon>Dikarya</taxon>
        <taxon>Basidiomycota</taxon>
        <taxon>Agaricomycotina</taxon>
        <taxon>Agaricomycetes</taxon>
        <taxon>Agaricomycetidae</taxon>
        <taxon>Atheliales</taxon>
        <taxon>Atheliaceae</taxon>
        <taxon>Athelia</taxon>
    </lineage>
</organism>
<dbReference type="EMBL" id="KV417503">
    <property type="protein sequence ID" value="KZP28380.1"/>
    <property type="molecule type" value="Genomic_DNA"/>
</dbReference>
<sequence>MRPFGVEAVIYSGREGAVNMGQAGLWRYVYELPAPGTPLRPAISNGILRRMISSEKCERLSSEILYTASTESLTEGQHRASWSTLLDISHPSISKNRRTERMDLYIHASRLSSFLALSSPKSHPQLEMVDTMCQHCISQRQAGQNTMPDNAPLSLEVTLKPTLLAAAKIYRQARIPRKKGDY</sequence>
<proteinExistence type="predicted"/>